<feature type="region of interest" description="Disordered" evidence="1">
    <location>
        <begin position="1"/>
        <end position="104"/>
    </location>
</feature>
<gene>
    <name evidence="2" type="primary">Nfu_g_1_022629</name>
</gene>
<dbReference type="AlphaFoldDB" id="A0A1A8IMX0"/>
<name>A0A1A8IMX0_NOTKU</name>
<reference evidence="2" key="1">
    <citation type="submission" date="2016-05" db="EMBL/GenBank/DDBJ databases">
        <authorList>
            <person name="Lavstsen T."/>
            <person name="Jespersen J.S."/>
        </authorList>
    </citation>
    <scope>NUCLEOTIDE SEQUENCE</scope>
    <source>
        <tissue evidence="2">Brain</tissue>
    </source>
</reference>
<evidence type="ECO:0000256" key="1">
    <source>
        <dbReference type="SAM" id="MobiDB-lite"/>
    </source>
</evidence>
<sequence>SSGWEGGEREMWRQEASAATVPVRRRQAEREDGARGAPGISEAEPREGDEGLRSNNRKNSGRKRREKRQGNKVINRNRRVGGTRAEEGKNWETKFGWRSRGAGR</sequence>
<reference evidence="2" key="2">
    <citation type="submission" date="2016-06" db="EMBL/GenBank/DDBJ databases">
        <title>The genome of a short-lived fish provides insights into sex chromosome evolution and the genetic control of aging.</title>
        <authorList>
            <person name="Reichwald K."/>
            <person name="Felder M."/>
            <person name="Petzold A."/>
            <person name="Koch P."/>
            <person name="Groth M."/>
            <person name="Platzer M."/>
        </authorList>
    </citation>
    <scope>NUCLEOTIDE SEQUENCE</scope>
    <source>
        <tissue evidence="2">Brain</tissue>
    </source>
</reference>
<feature type="compositionally biased region" description="Basic and acidic residues" evidence="1">
    <location>
        <begin position="1"/>
        <end position="13"/>
    </location>
</feature>
<organism evidence="2">
    <name type="scientific">Nothobranchius kuhntae</name>
    <name type="common">Beira killifish</name>
    <dbReference type="NCBI Taxonomy" id="321403"/>
    <lineage>
        <taxon>Eukaryota</taxon>
        <taxon>Metazoa</taxon>
        <taxon>Chordata</taxon>
        <taxon>Craniata</taxon>
        <taxon>Vertebrata</taxon>
        <taxon>Euteleostomi</taxon>
        <taxon>Actinopterygii</taxon>
        <taxon>Neopterygii</taxon>
        <taxon>Teleostei</taxon>
        <taxon>Neoteleostei</taxon>
        <taxon>Acanthomorphata</taxon>
        <taxon>Ovalentaria</taxon>
        <taxon>Atherinomorphae</taxon>
        <taxon>Cyprinodontiformes</taxon>
        <taxon>Nothobranchiidae</taxon>
        <taxon>Nothobranchius</taxon>
    </lineage>
</organism>
<dbReference type="EMBL" id="HAED01012227">
    <property type="protein sequence ID" value="SBQ98621.1"/>
    <property type="molecule type" value="Transcribed_RNA"/>
</dbReference>
<feature type="compositionally biased region" description="Basic residues" evidence="1">
    <location>
        <begin position="55"/>
        <end position="67"/>
    </location>
</feature>
<evidence type="ECO:0000313" key="2">
    <source>
        <dbReference type="EMBL" id="SBQ98621.1"/>
    </source>
</evidence>
<feature type="non-terminal residue" evidence="2">
    <location>
        <position position="1"/>
    </location>
</feature>
<protein>
    <submittedName>
        <fullName evidence="2">Uncharacterized protein</fullName>
    </submittedName>
</protein>
<feature type="compositionally biased region" description="Basic and acidic residues" evidence="1">
    <location>
        <begin position="43"/>
        <end position="52"/>
    </location>
</feature>
<proteinExistence type="predicted"/>
<accession>A0A1A8IMX0</accession>